<dbReference type="InterPro" id="IPR028098">
    <property type="entry name" value="Glyco_trans_4-like_N"/>
</dbReference>
<accession>A0A2Z6B1N3</accession>
<reference evidence="2 3" key="1">
    <citation type="journal article" date="2018" name="Sci. Adv.">
        <title>Multi-heme cytochromes provide a pathway for survival in energy-limited environments.</title>
        <authorList>
            <person name="Deng X."/>
            <person name="Dohmae N."/>
            <person name="Nealson K.H."/>
            <person name="Hashimoto K."/>
            <person name="Okamoto A."/>
        </authorList>
    </citation>
    <scope>NUCLEOTIDE SEQUENCE [LARGE SCALE GENOMIC DNA]</scope>
    <source>
        <strain evidence="2 3">IS5</strain>
    </source>
</reference>
<feature type="domain" description="Glycosyltransferase subfamily 4-like N-terminal" evidence="1">
    <location>
        <begin position="38"/>
        <end position="199"/>
    </location>
</feature>
<dbReference type="Pfam" id="PF13692">
    <property type="entry name" value="Glyco_trans_1_4"/>
    <property type="match status" value="1"/>
</dbReference>
<organism evidence="2 3">
    <name type="scientific">Desulfovibrio ferrophilus</name>
    <dbReference type="NCBI Taxonomy" id="241368"/>
    <lineage>
        <taxon>Bacteria</taxon>
        <taxon>Pseudomonadati</taxon>
        <taxon>Thermodesulfobacteriota</taxon>
        <taxon>Desulfovibrionia</taxon>
        <taxon>Desulfovibrionales</taxon>
        <taxon>Desulfovibrionaceae</taxon>
        <taxon>Desulfovibrio</taxon>
    </lineage>
</organism>
<keyword evidence="3" id="KW-1185">Reference proteome</keyword>
<keyword evidence="2" id="KW-0808">Transferase</keyword>
<dbReference type="PANTHER" id="PTHR12526">
    <property type="entry name" value="GLYCOSYLTRANSFERASE"/>
    <property type="match status" value="1"/>
</dbReference>
<dbReference type="CDD" id="cd03801">
    <property type="entry name" value="GT4_PimA-like"/>
    <property type="match status" value="1"/>
</dbReference>
<dbReference type="GO" id="GO:0016757">
    <property type="term" value="F:glycosyltransferase activity"/>
    <property type="evidence" value="ECO:0007669"/>
    <property type="project" value="UniProtKB-ARBA"/>
</dbReference>
<dbReference type="Proteomes" id="UP000269883">
    <property type="component" value="Chromosome"/>
</dbReference>
<dbReference type="OrthoDB" id="9807209at2"/>
<dbReference type="Gene3D" id="3.40.50.2000">
    <property type="entry name" value="Glycogen Phosphorylase B"/>
    <property type="match status" value="2"/>
</dbReference>
<protein>
    <submittedName>
        <fullName evidence="2">Glycosyl transferase family 2</fullName>
    </submittedName>
</protein>
<name>A0A2Z6B1N3_9BACT</name>
<sequence>MNPILSNTITTFPCHGLHMVMVSDFMPRHDASSSNFRIFNLLKMLEANGCKVTYLYCASDPRDNEYAAMFGPNFDFRFVPLNPARILRHIQRLKPQAVWLTNLWNIHYVNAMTLLCASLREELDTPCLILDTMDFHAKKHLRKFQMSQDQNDLQTAEQFLGLEQILYSLGDHVITVSEEEKNDIEQNIPGSAPVTVIPNVHPVRATEASPTDRSGLAFLGNYAVQHNVDAVEHFVHAIFPAILEKKPEVQLHLLGHNAREGLGHLEGQNVIPVGFVPDVDEALSRFRVFICPMPYGAGMKGKVGSAAACGLPIVTTSIGAEGFPFQDGTHCFIADAPAEFALKTLLLLQNDDLWSRLASNAKSSLAKHFGINAVSIRLGQLISTVCN</sequence>
<proteinExistence type="predicted"/>
<evidence type="ECO:0000259" key="1">
    <source>
        <dbReference type="Pfam" id="PF13439"/>
    </source>
</evidence>
<dbReference type="RefSeq" id="WP_126380161.1">
    <property type="nucleotide sequence ID" value="NZ_AP017378.1"/>
</dbReference>
<evidence type="ECO:0000313" key="3">
    <source>
        <dbReference type="Proteomes" id="UP000269883"/>
    </source>
</evidence>
<dbReference type="SUPFAM" id="SSF53756">
    <property type="entry name" value="UDP-Glycosyltransferase/glycogen phosphorylase"/>
    <property type="match status" value="1"/>
</dbReference>
<dbReference type="AlphaFoldDB" id="A0A2Z6B1N3"/>
<dbReference type="Pfam" id="PF13439">
    <property type="entry name" value="Glyco_transf_4"/>
    <property type="match status" value="1"/>
</dbReference>
<evidence type="ECO:0000313" key="2">
    <source>
        <dbReference type="EMBL" id="BBD09306.1"/>
    </source>
</evidence>
<dbReference type="EMBL" id="AP017378">
    <property type="protein sequence ID" value="BBD09306.1"/>
    <property type="molecule type" value="Genomic_DNA"/>
</dbReference>
<gene>
    <name evidence="2" type="ORF">DFE_2580</name>
</gene>
<dbReference type="KEGG" id="dfl:DFE_2580"/>